<dbReference type="InterPro" id="IPR027784">
    <property type="entry name" value="Slx4_ascomycetes"/>
</dbReference>
<keyword evidence="7 9" id="KW-0539">Nucleus</keyword>
<accession>A0A0F7ZV73</accession>
<proteinExistence type="inferred from homology"/>
<feature type="compositionally biased region" description="Basic residues" evidence="10">
    <location>
        <begin position="735"/>
        <end position="753"/>
    </location>
</feature>
<feature type="compositionally biased region" description="Basic residues" evidence="10">
    <location>
        <begin position="364"/>
        <end position="375"/>
    </location>
</feature>
<keyword evidence="3 9" id="KW-0597">Phosphoprotein</keyword>
<dbReference type="Proteomes" id="UP000054481">
    <property type="component" value="Unassembled WGS sequence"/>
</dbReference>
<dbReference type="EMBL" id="KQ030513">
    <property type="protein sequence ID" value="KJZ76113.1"/>
    <property type="molecule type" value="Genomic_DNA"/>
</dbReference>
<gene>
    <name evidence="9" type="primary">SLX4</name>
    <name evidence="11" type="ORF">HIM_04569</name>
</gene>
<dbReference type="PRINTS" id="PR00929">
    <property type="entry name" value="ATHOOK"/>
</dbReference>
<protein>
    <recommendedName>
        <fullName evidence="8 9">Structure-specific endonuclease subunit SLX4</fullName>
    </recommendedName>
</protein>
<evidence type="ECO:0000256" key="3">
    <source>
        <dbReference type="ARBA" id="ARBA00022553"/>
    </source>
</evidence>
<comment type="function">
    <text evidence="9">Regulatory subunit of the SLX1-SLX4 structure-specific endonuclease that resolves DNA secondary structures generated during DNA repair and recombination. Has endonuclease activity towards branched DNA substrates, introducing single-strand cuts in duplex DNA close to junctions with ss-DNA.</text>
</comment>
<feature type="region of interest" description="Disordered" evidence="10">
    <location>
        <begin position="646"/>
        <end position="787"/>
    </location>
</feature>
<keyword evidence="4 9" id="KW-0227">DNA damage</keyword>
<evidence type="ECO:0000313" key="12">
    <source>
        <dbReference type="Proteomes" id="UP000054481"/>
    </source>
</evidence>
<evidence type="ECO:0000256" key="9">
    <source>
        <dbReference type="HAMAP-Rule" id="MF_03110"/>
    </source>
</evidence>
<evidence type="ECO:0000256" key="5">
    <source>
        <dbReference type="ARBA" id="ARBA00023172"/>
    </source>
</evidence>
<feature type="region of interest" description="Disordered" evidence="10">
    <location>
        <begin position="233"/>
        <end position="252"/>
    </location>
</feature>
<dbReference type="AlphaFoldDB" id="A0A0F7ZV73"/>
<dbReference type="GO" id="GO:0017108">
    <property type="term" value="F:5'-flap endonuclease activity"/>
    <property type="evidence" value="ECO:0007669"/>
    <property type="project" value="InterPro"/>
</dbReference>
<dbReference type="GO" id="GO:0006310">
    <property type="term" value="P:DNA recombination"/>
    <property type="evidence" value="ECO:0007669"/>
    <property type="project" value="UniProtKB-UniRule"/>
</dbReference>
<dbReference type="InterPro" id="IPR018574">
    <property type="entry name" value="Structure-sp_endonuc_su_Slx4"/>
</dbReference>
<organism evidence="11 12">
    <name type="scientific">Hirsutella minnesotensis 3608</name>
    <dbReference type="NCBI Taxonomy" id="1043627"/>
    <lineage>
        <taxon>Eukaryota</taxon>
        <taxon>Fungi</taxon>
        <taxon>Dikarya</taxon>
        <taxon>Ascomycota</taxon>
        <taxon>Pezizomycotina</taxon>
        <taxon>Sordariomycetes</taxon>
        <taxon>Hypocreomycetidae</taxon>
        <taxon>Hypocreales</taxon>
        <taxon>Ophiocordycipitaceae</taxon>
        <taxon>Hirsutella</taxon>
    </lineage>
</organism>
<feature type="region of interest" description="Disordered" evidence="10">
    <location>
        <begin position="1"/>
        <end position="67"/>
    </location>
</feature>
<comment type="subcellular location">
    <subcellularLocation>
        <location evidence="1 9">Nucleus</location>
    </subcellularLocation>
</comment>
<dbReference type="GO" id="GO:0033557">
    <property type="term" value="C:Slx1-Slx4 complex"/>
    <property type="evidence" value="ECO:0007669"/>
    <property type="project" value="UniProtKB-UniRule"/>
</dbReference>
<evidence type="ECO:0000313" key="11">
    <source>
        <dbReference type="EMBL" id="KJZ76113.1"/>
    </source>
</evidence>
<comment type="subunit">
    <text evidence="9">Forms a heterodimer with SLX1.</text>
</comment>
<sequence length="898" mass="97963">MASPDVFLSSPSRPRRQITQAELSSSPELPSVRDLLSQKAPRPPLKSGSKAAPIPENATTSFTSAGRLLRSLQSETTAKAAATSAASTTVSTEEIDTSISAAEDVVPKRKPRPRKRAAPKRKQSPAEIALGCSEAPADLQPWKKYKSPTKPAGSTITEPNQAVAVEKPDHESMSTPEYDKITSRFFATQETEEPKASKPSRPRSTATEEPLHLEAAVARRMDWTPPAQKVQIIIDSDGPPESEISNSQTTKLKPEQFGSLLATFKCDEDLHSGAKAIPETDVTVLGKRKLIELLPAQRSDITEVSKPDKPAVKRKAAKKKPLTITALATSAYRPATEPELVEESEIADQVVTPTMLAVNSNKPTKPKKRTSKATKKKEPAPKPILLSPSTALKQVSRQDFVFGTSSQLAREQSPTLLRDLQAAMKASNQFELIEYTTPLNSDAIEAPERQQSLWGAGARDEDGDLFDAEVLDFADRSPGRLQPFSETDPFGYVRHEPDDSVSLPVLPAARENRDDDSFVDILDIVPAPGDAKNDDSFVNLSDILPAANEEEPIEIADDSLRAPNGKQIGESLQPLSIETTSWEDHVLRAQELSSHEEAQNAGPHVRKEQSFDLLTDAQLAKKVAQYGFKPIKKRETMIALLNRCGQVGSGGAHRSASPSRMMAGSSRAASTLSTATVKEKRPRGRPRKASVSQDEPDKQPPPSAQPCESPRRPRGRPRKAAESDATTSAAATSKKSTKKKSSPPTTPKRKAKSAKTVIEIPDSQSEAEEMSASPCSFPEPTFSPPQPVDLSVSVDEDTELSLTMSPTDQQSAMFSYMTKAVTTAPRTRNPDEPSWHEKILLYDPIVLEDLTAWLNSGQLTRVGWDGEASVGEVKKWCEAKSICCLWKVNLRGKERRRY</sequence>
<evidence type="ECO:0000256" key="6">
    <source>
        <dbReference type="ARBA" id="ARBA00023204"/>
    </source>
</evidence>
<dbReference type="GO" id="GO:0006281">
    <property type="term" value="P:DNA repair"/>
    <property type="evidence" value="ECO:0007669"/>
    <property type="project" value="UniProtKB-UniRule"/>
</dbReference>
<reference evidence="11 12" key="1">
    <citation type="journal article" date="2014" name="Genome Biol. Evol.">
        <title>Comparative genomics and transcriptomics analyses reveal divergent lifestyle features of nematode endoparasitic fungus Hirsutella minnesotensis.</title>
        <authorList>
            <person name="Lai Y."/>
            <person name="Liu K."/>
            <person name="Zhang X."/>
            <person name="Zhang X."/>
            <person name="Li K."/>
            <person name="Wang N."/>
            <person name="Shu C."/>
            <person name="Wu Y."/>
            <person name="Wang C."/>
            <person name="Bushley K.E."/>
            <person name="Xiang M."/>
            <person name="Liu X."/>
        </authorList>
    </citation>
    <scope>NUCLEOTIDE SEQUENCE [LARGE SCALE GENOMIC DNA]</scope>
    <source>
        <strain evidence="11 12">3608</strain>
    </source>
</reference>
<feature type="region of interest" description="Disordered" evidence="10">
    <location>
        <begin position="79"/>
        <end position="209"/>
    </location>
</feature>
<dbReference type="SMART" id="SM00384">
    <property type="entry name" value="AT_hook"/>
    <property type="match status" value="2"/>
</dbReference>
<comment type="similarity">
    <text evidence="2 9">Belongs to the SLX4 family.</text>
</comment>
<name>A0A0F7ZV73_9HYPO</name>
<feature type="compositionally biased region" description="Polar residues" evidence="10">
    <location>
        <begin position="9"/>
        <end position="28"/>
    </location>
</feature>
<feature type="compositionally biased region" description="Low complexity" evidence="10">
    <location>
        <begin position="79"/>
        <end position="92"/>
    </location>
</feature>
<feature type="compositionally biased region" description="Low complexity" evidence="10">
    <location>
        <begin position="654"/>
        <end position="676"/>
    </location>
</feature>
<feature type="compositionally biased region" description="Basic residues" evidence="10">
    <location>
        <begin position="108"/>
        <end position="123"/>
    </location>
</feature>
<evidence type="ECO:0000256" key="2">
    <source>
        <dbReference type="ARBA" id="ARBA00006661"/>
    </source>
</evidence>
<evidence type="ECO:0000256" key="8">
    <source>
        <dbReference type="ARBA" id="ARBA00029496"/>
    </source>
</evidence>
<evidence type="ECO:0000256" key="10">
    <source>
        <dbReference type="SAM" id="MobiDB-lite"/>
    </source>
</evidence>
<feature type="region of interest" description="Disordered" evidence="10">
    <location>
        <begin position="358"/>
        <end position="385"/>
    </location>
</feature>
<keyword evidence="6 9" id="KW-0234">DNA repair</keyword>
<dbReference type="InterPro" id="IPR017956">
    <property type="entry name" value="AT_hook_DNA-bd_motif"/>
</dbReference>
<keyword evidence="5 9" id="KW-0233">DNA recombination</keyword>
<evidence type="ECO:0000256" key="1">
    <source>
        <dbReference type="ARBA" id="ARBA00004123"/>
    </source>
</evidence>
<dbReference type="HAMAP" id="MF_03110">
    <property type="entry name" value="Endonuc_su_Slx4"/>
    <property type="match status" value="1"/>
</dbReference>
<feature type="compositionally biased region" description="Basic and acidic residues" evidence="10">
    <location>
        <begin position="166"/>
        <end position="182"/>
    </location>
</feature>
<evidence type="ECO:0000256" key="4">
    <source>
        <dbReference type="ARBA" id="ARBA00022763"/>
    </source>
</evidence>
<comment type="PTM">
    <text evidence="9">Phosphorylated in response to DNA damage.</text>
</comment>
<evidence type="ECO:0000256" key="7">
    <source>
        <dbReference type="ARBA" id="ARBA00023242"/>
    </source>
</evidence>
<keyword evidence="12" id="KW-1185">Reference proteome</keyword>
<dbReference type="Pfam" id="PF09494">
    <property type="entry name" value="Slx4"/>
    <property type="match status" value="1"/>
</dbReference>
<dbReference type="GO" id="GO:0006260">
    <property type="term" value="P:DNA replication"/>
    <property type="evidence" value="ECO:0007669"/>
    <property type="project" value="InterPro"/>
</dbReference>
<dbReference type="OrthoDB" id="5349119at2759"/>
<feature type="compositionally biased region" description="Low complexity" evidence="10">
    <location>
        <begin position="723"/>
        <end position="734"/>
    </location>
</feature>
<dbReference type="GO" id="GO:0003677">
    <property type="term" value="F:DNA binding"/>
    <property type="evidence" value="ECO:0007669"/>
    <property type="project" value="InterPro"/>
</dbReference>